<evidence type="ECO:0000313" key="3">
    <source>
        <dbReference type="Proteomes" id="UP001167160"/>
    </source>
</evidence>
<dbReference type="SUPFAM" id="SSF52091">
    <property type="entry name" value="SpoIIaa-like"/>
    <property type="match status" value="1"/>
</dbReference>
<dbReference type="EMBL" id="JAMQGM010000046">
    <property type="protein sequence ID" value="MCM2579758.1"/>
    <property type="molecule type" value="Genomic_DNA"/>
</dbReference>
<dbReference type="Proteomes" id="UP001167160">
    <property type="component" value="Unassembled WGS sequence"/>
</dbReference>
<dbReference type="Gene3D" id="3.30.750.24">
    <property type="entry name" value="STAS domain"/>
    <property type="match status" value="1"/>
</dbReference>
<keyword evidence="3" id="KW-1185">Reference proteome</keyword>
<sequence length="109" mass="11468">MSTCITEVRGNAAFLSVHEDIDLITRPRIEAAVGALPGSVTEVTLSLAGASFMDVAGLRLLHGLRDRAAGGDCGFAVTGLGLQPTRLLRLAAEIAPEERWEDFLPAPLA</sequence>
<evidence type="ECO:0000259" key="1">
    <source>
        <dbReference type="Pfam" id="PF13466"/>
    </source>
</evidence>
<feature type="domain" description="MlaB-like STAS" evidence="1">
    <location>
        <begin position="15"/>
        <end position="91"/>
    </location>
</feature>
<name>A0ABT0XB65_9ACTN</name>
<evidence type="ECO:0000313" key="2">
    <source>
        <dbReference type="EMBL" id="MCM2579758.1"/>
    </source>
</evidence>
<dbReference type="InterPro" id="IPR058548">
    <property type="entry name" value="MlaB-like_STAS"/>
</dbReference>
<dbReference type="Pfam" id="PF13466">
    <property type="entry name" value="STAS_2"/>
    <property type="match status" value="1"/>
</dbReference>
<gene>
    <name evidence="2" type="ORF">M1E25_20820</name>
</gene>
<accession>A0ABT0XB65</accession>
<dbReference type="RefSeq" id="WP_251417955.1">
    <property type="nucleotide sequence ID" value="NZ_JAMQGM010000046.1"/>
</dbReference>
<comment type="caution">
    <text evidence="2">The sequence shown here is derived from an EMBL/GenBank/DDBJ whole genome shotgun (WGS) entry which is preliminary data.</text>
</comment>
<reference evidence="2" key="1">
    <citation type="journal article" date="2023" name="Int. J. Syst. Evol. Microbiol.">
        <title>Streptomyces meridianus sp. nov. isolated from brackish water of the Tagus estuary in Alcochete, Portugal.</title>
        <authorList>
            <person name="Santos J.D.N."/>
            <person name="Klimek D."/>
            <person name="Calusinska M."/>
            <person name="Lobo Da Cunha A."/>
            <person name="Catita J."/>
            <person name="Goncalves H."/>
            <person name="Gonzalez I."/>
            <person name="Reyes F."/>
            <person name="Lage O.M."/>
        </authorList>
    </citation>
    <scope>NUCLEOTIDE SEQUENCE</scope>
    <source>
        <strain evidence="2">MTZ3.1</strain>
    </source>
</reference>
<proteinExistence type="predicted"/>
<dbReference type="InterPro" id="IPR036513">
    <property type="entry name" value="STAS_dom_sf"/>
</dbReference>
<protein>
    <submittedName>
        <fullName evidence="2">STAS domain-containing protein</fullName>
    </submittedName>
</protein>
<dbReference type="CDD" id="cd07043">
    <property type="entry name" value="STAS_anti-anti-sigma_factors"/>
    <property type="match status" value="1"/>
</dbReference>
<organism evidence="2 3">
    <name type="scientific">Streptomyces meridianus</name>
    <dbReference type="NCBI Taxonomy" id="2938945"/>
    <lineage>
        <taxon>Bacteria</taxon>
        <taxon>Bacillati</taxon>
        <taxon>Actinomycetota</taxon>
        <taxon>Actinomycetes</taxon>
        <taxon>Kitasatosporales</taxon>
        <taxon>Streptomycetaceae</taxon>
        <taxon>Streptomyces</taxon>
    </lineage>
</organism>